<protein>
    <recommendedName>
        <fullName evidence="5">Cell division protein ZapB</fullName>
    </recommendedName>
</protein>
<evidence type="ECO:0000256" key="2">
    <source>
        <dbReference type="SAM" id="MobiDB-lite"/>
    </source>
</evidence>
<dbReference type="AlphaFoldDB" id="A0A388SB05"/>
<dbReference type="EMBL" id="BGZJ01000001">
    <property type="protein sequence ID" value="GBO93502.1"/>
    <property type="molecule type" value="Genomic_DNA"/>
</dbReference>
<dbReference type="Gene3D" id="6.10.250.1820">
    <property type="match status" value="1"/>
</dbReference>
<feature type="region of interest" description="Disordered" evidence="2">
    <location>
        <begin position="72"/>
        <end position="92"/>
    </location>
</feature>
<dbReference type="RefSeq" id="WP_022443185.1">
    <property type="nucleotide sequence ID" value="NZ_BGZJ01000001.1"/>
</dbReference>
<evidence type="ECO:0000313" key="4">
    <source>
        <dbReference type="Proteomes" id="UP000266091"/>
    </source>
</evidence>
<accession>A0A401LJK1</accession>
<dbReference type="OrthoDB" id="9873454at2"/>
<evidence type="ECO:0000313" key="3">
    <source>
        <dbReference type="EMBL" id="GBO93502.1"/>
    </source>
</evidence>
<gene>
    <name evidence="3" type="ORF">MESMUL_08560</name>
</gene>
<evidence type="ECO:0008006" key="5">
    <source>
        <dbReference type="Google" id="ProtNLM"/>
    </source>
</evidence>
<dbReference type="Proteomes" id="UP000266091">
    <property type="component" value="Unassembled WGS sequence"/>
</dbReference>
<comment type="caution">
    <text evidence="3">The sequence shown here is derived from an EMBL/GenBank/DDBJ whole genome shotgun (WGS) entry which is preliminary data.</text>
</comment>
<evidence type="ECO:0000256" key="1">
    <source>
        <dbReference type="SAM" id="Coils"/>
    </source>
</evidence>
<name>A0A388SB05_9BURK</name>
<accession>A0A388SB05</accession>
<keyword evidence="1" id="KW-0175">Coiled coil</keyword>
<feature type="coiled-coil region" evidence="1">
    <location>
        <begin position="5"/>
        <end position="57"/>
    </location>
</feature>
<sequence>MQEQLDALDSIISQLVQRADNLHKENEQLKQQLSDTQNELNGTRDELNQTRQKLEDTGIRIGLLIEQLTKDTNIEPIEEEPVSSVASPATFG</sequence>
<reference evidence="3 4" key="1">
    <citation type="journal article" date="2018" name="Int. J. Syst. Evol. Microbiol.">
        <title>Mesosutterella multiformis gen. nov., sp. nov., a member of the family Sutterellaceae and Sutterella megalosphaeroides sp. nov., isolated from human faeces.</title>
        <authorList>
            <person name="Sakamoto M."/>
            <person name="Ikeyama N."/>
            <person name="Kunihiro T."/>
            <person name="Iino T."/>
            <person name="Yuki M."/>
            <person name="Ohkuma M."/>
        </authorList>
    </citation>
    <scope>NUCLEOTIDE SEQUENCE [LARGE SCALE GENOMIC DNA]</scope>
    <source>
        <strain evidence="3 4">4NBBH2</strain>
    </source>
</reference>
<proteinExistence type="predicted"/>
<organism evidence="3 4">
    <name type="scientific">Mesosutterella multiformis</name>
    <dbReference type="NCBI Taxonomy" id="2259133"/>
    <lineage>
        <taxon>Bacteria</taxon>
        <taxon>Pseudomonadati</taxon>
        <taxon>Pseudomonadota</taxon>
        <taxon>Betaproteobacteria</taxon>
        <taxon>Burkholderiales</taxon>
        <taxon>Sutterellaceae</taxon>
        <taxon>Mesosutterella</taxon>
    </lineage>
</organism>
<keyword evidence="4" id="KW-1185">Reference proteome</keyword>